<dbReference type="Gene3D" id="1.25.10.10">
    <property type="entry name" value="Leucine-rich Repeat Variant"/>
    <property type="match status" value="2"/>
</dbReference>
<evidence type="ECO:0000256" key="13">
    <source>
        <dbReference type="SAM" id="MobiDB-lite"/>
    </source>
</evidence>
<feature type="compositionally biased region" description="Basic and acidic residues" evidence="13">
    <location>
        <begin position="816"/>
        <end position="854"/>
    </location>
</feature>
<dbReference type="InterPro" id="IPR011989">
    <property type="entry name" value="ARM-like"/>
</dbReference>
<dbReference type="GO" id="GO:0007420">
    <property type="term" value="P:brain development"/>
    <property type="evidence" value="ECO:0007669"/>
    <property type="project" value="TreeGrafter"/>
</dbReference>
<dbReference type="GO" id="GO:0034087">
    <property type="term" value="P:establishment of mitotic sister chromatid cohesion"/>
    <property type="evidence" value="ECO:0007669"/>
    <property type="project" value="TreeGrafter"/>
</dbReference>
<feature type="region of interest" description="Disordered" evidence="13">
    <location>
        <begin position="261"/>
        <end position="346"/>
    </location>
</feature>
<dbReference type="InterPro" id="IPR024986">
    <property type="entry name" value="Nipped-B_C"/>
</dbReference>
<dbReference type="PANTHER" id="PTHR21704">
    <property type="entry name" value="NIPPED-B-LIKE PROTEIN DELANGIN SCC2-RELATED"/>
    <property type="match status" value="1"/>
</dbReference>
<feature type="compositionally biased region" description="Basic and acidic residues" evidence="13">
    <location>
        <begin position="436"/>
        <end position="449"/>
    </location>
</feature>
<reference evidence="15" key="1">
    <citation type="submission" date="2025-08" db="UniProtKB">
        <authorList>
            <consortium name="Ensembl"/>
        </authorList>
    </citation>
    <scope>IDENTIFICATION</scope>
</reference>
<accession>A0A3Q3WWU6</accession>
<evidence type="ECO:0000256" key="9">
    <source>
        <dbReference type="ARBA" id="ARBA00023306"/>
    </source>
</evidence>
<comment type="similarity">
    <text evidence="2 11">Belongs to the SCC2/Nipped-B family.</text>
</comment>
<feature type="compositionally biased region" description="Acidic residues" evidence="13">
    <location>
        <begin position="2151"/>
        <end position="2160"/>
    </location>
</feature>
<feature type="region of interest" description="Disordered" evidence="13">
    <location>
        <begin position="2145"/>
        <end position="2185"/>
    </location>
</feature>
<evidence type="ECO:0000256" key="6">
    <source>
        <dbReference type="ARBA" id="ARBA00023159"/>
    </source>
</evidence>
<dbReference type="FunFam" id="1.25.10.10:FF:000150">
    <property type="entry name" value="Nipped-B protein"/>
    <property type="match status" value="1"/>
</dbReference>
<feature type="domain" description="Sister chromatid cohesion C-terminal" evidence="14">
    <location>
        <begin position="1945"/>
        <end position="2123"/>
    </location>
</feature>
<dbReference type="SUPFAM" id="SSF48371">
    <property type="entry name" value="ARM repeat"/>
    <property type="match status" value="3"/>
</dbReference>
<feature type="region of interest" description="Disordered" evidence="13">
    <location>
        <begin position="734"/>
        <end position="754"/>
    </location>
</feature>
<evidence type="ECO:0000256" key="8">
    <source>
        <dbReference type="ARBA" id="ARBA00023242"/>
    </source>
</evidence>
<evidence type="ECO:0000256" key="5">
    <source>
        <dbReference type="ARBA" id="ARBA00023015"/>
    </source>
</evidence>
<dbReference type="GO" id="GO:0048565">
    <property type="term" value="P:digestive tract development"/>
    <property type="evidence" value="ECO:0007669"/>
    <property type="project" value="UniProtKB-ARBA"/>
</dbReference>
<evidence type="ECO:0000256" key="3">
    <source>
        <dbReference type="ARBA" id="ARBA00022473"/>
    </source>
</evidence>
<dbReference type="PANTHER" id="PTHR21704:SF18">
    <property type="entry name" value="NIPPED-B-LIKE PROTEIN"/>
    <property type="match status" value="1"/>
</dbReference>
<name>A0A3Q3WWU6_MOLML</name>
<feature type="region of interest" description="Disordered" evidence="13">
    <location>
        <begin position="2302"/>
        <end position="2360"/>
    </location>
</feature>
<feature type="compositionally biased region" description="Polar residues" evidence="13">
    <location>
        <begin position="130"/>
        <end position="144"/>
    </location>
</feature>
<dbReference type="InterPro" id="IPR033031">
    <property type="entry name" value="Scc2/Nipped-B"/>
</dbReference>
<protein>
    <recommendedName>
        <fullName evidence="11">Nipped-B protein</fullName>
    </recommendedName>
</protein>
<dbReference type="GO" id="GO:1990414">
    <property type="term" value="P:replication-born double-strand break repair via sister chromatid exchange"/>
    <property type="evidence" value="ECO:0007669"/>
    <property type="project" value="TreeGrafter"/>
</dbReference>
<comment type="subcellular location">
    <subcellularLocation>
        <location evidence="1 11">Nucleus</location>
    </subcellularLocation>
</comment>
<dbReference type="GO" id="GO:0090694">
    <property type="term" value="C:Scc2-Scc4 cohesin loading complex"/>
    <property type="evidence" value="ECO:0007669"/>
    <property type="project" value="TreeGrafter"/>
</dbReference>
<feature type="compositionally biased region" description="Polar residues" evidence="13">
    <location>
        <begin position="625"/>
        <end position="650"/>
    </location>
</feature>
<evidence type="ECO:0000256" key="2">
    <source>
        <dbReference type="ARBA" id="ARBA00009252"/>
    </source>
</evidence>
<keyword evidence="12" id="KW-0175">Coiled coil</keyword>
<evidence type="ECO:0000313" key="16">
    <source>
        <dbReference type="Proteomes" id="UP000261620"/>
    </source>
</evidence>
<feature type="compositionally biased region" description="Basic and acidic residues" evidence="13">
    <location>
        <begin position="533"/>
        <end position="623"/>
    </location>
</feature>
<feature type="compositionally biased region" description="Basic residues" evidence="13">
    <location>
        <begin position="870"/>
        <end position="881"/>
    </location>
</feature>
<comment type="function">
    <text evidence="10">May play a structural role in chromatin. Involved in sister chromatid cohesion, possibly by facilitating the cohesin complex loading. Transcription factor, which may promote cortical neuron migration during brain development by regulating the transcription of crucial genes in this process.</text>
</comment>
<feature type="compositionally biased region" description="Polar residues" evidence="13">
    <location>
        <begin position="158"/>
        <end position="175"/>
    </location>
</feature>
<dbReference type="Pfam" id="PF12830">
    <property type="entry name" value="Nipped-B_C"/>
    <property type="match status" value="1"/>
</dbReference>
<dbReference type="GO" id="GO:0048703">
    <property type="term" value="P:embryonic viscerocranium morphogenesis"/>
    <property type="evidence" value="ECO:0007669"/>
    <property type="project" value="TreeGrafter"/>
</dbReference>
<proteinExistence type="inferred from homology"/>
<dbReference type="Pfam" id="PF12765">
    <property type="entry name" value="Cohesin_HEAT"/>
    <property type="match status" value="1"/>
</dbReference>
<feature type="compositionally biased region" description="Gly residues" evidence="13">
    <location>
        <begin position="453"/>
        <end position="463"/>
    </location>
</feature>
<dbReference type="GO" id="GO:0140587">
    <property type="term" value="F:chromatin loop anchoring activity"/>
    <property type="evidence" value="ECO:0007669"/>
    <property type="project" value="UniProtKB-ARBA"/>
</dbReference>
<dbReference type="GO" id="GO:0061775">
    <property type="term" value="F:cohesin loader activity"/>
    <property type="evidence" value="ECO:0007669"/>
    <property type="project" value="InterPro"/>
</dbReference>
<keyword evidence="4 11" id="KW-0677">Repeat</keyword>
<feature type="region of interest" description="Disordered" evidence="13">
    <location>
        <begin position="782"/>
        <end position="888"/>
    </location>
</feature>
<keyword evidence="9 11" id="KW-0131">Cell cycle</keyword>
<evidence type="ECO:0000256" key="10">
    <source>
        <dbReference type="ARBA" id="ARBA00053055"/>
    </source>
</evidence>
<keyword evidence="3" id="KW-0217">Developmental protein</keyword>
<keyword evidence="5" id="KW-0805">Transcription regulation</keyword>
<dbReference type="Proteomes" id="UP000261620">
    <property type="component" value="Unplaced"/>
</dbReference>
<evidence type="ECO:0000256" key="12">
    <source>
        <dbReference type="SAM" id="Coils"/>
    </source>
</evidence>
<feature type="region of interest" description="Disordered" evidence="13">
    <location>
        <begin position="1363"/>
        <end position="1392"/>
    </location>
</feature>
<dbReference type="FunFam" id="1.25.10.10:FF:000225">
    <property type="entry name" value="Nipped-B protein"/>
    <property type="match status" value="1"/>
</dbReference>
<evidence type="ECO:0000259" key="14">
    <source>
        <dbReference type="Pfam" id="PF12830"/>
    </source>
</evidence>
<keyword evidence="6" id="KW-0010">Activator</keyword>
<feature type="region of interest" description="Disordered" evidence="13">
    <location>
        <begin position="436"/>
        <end position="492"/>
    </location>
</feature>
<feature type="coiled-coil region" evidence="12">
    <location>
        <begin position="1904"/>
        <end position="1931"/>
    </location>
</feature>
<feature type="compositionally biased region" description="Low complexity" evidence="13">
    <location>
        <begin position="741"/>
        <end position="751"/>
    </location>
</feature>
<reference evidence="15" key="2">
    <citation type="submission" date="2025-09" db="UniProtKB">
        <authorList>
            <consortium name="Ensembl"/>
        </authorList>
    </citation>
    <scope>IDENTIFICATION</scope>
</reference>
<feature type="compositionally biased region" description="Polar residues" evidence="13">
    <location>
        <begin position="198"/>
        <end position="211"/>
    </location>
</feature>
<dbReference type="OMA" id="KQNENRM"/>
<evidence type="ECO:0000256" key="4">
    <source>
        <dbReference type="ARBA" id="ARBA00022737"/>
    </source>
</evidence>
<dbReference type="STRING" id="94237.ENSMMOP00000017047"/>
<keyword evidence="8 11" id="KW-0539">Nucleus</keyword>
<feature type="region of interest" description="Disordered" evidence="13">
    <location>
        <begin position="510"/>
        <end position="664"/>
    </location>
</feature>
<dbReference type="GO" id="GO:0071169">
    <property type="term" value="P:establishment of protein localization to chromatin"/>
    <property type="evidence" value="ECO:0007669"/>
    <property type="project" value="TreeGrafter"/>
</dbReference>
<organism evidence="15 16">
    <name type="scientific">Mola mola</name>
    <name type="common">Ocean sunfish</name>
    <name type="synonym">Tetraodon mola</name>
    <dbReference type="NCBI Taxonomy" id="94237"/>
    <lineage>
        <taxon>Eukaryota</taxon>
        <taxon>Metazoa</taxon>
        <taxon>Chordata</taxon>
        <taxon>Craniata</taxon>
        <taxon>Vertebrata</taxon>
        <taxon>Euteleostomi</taxon>
        <taxon>Actinopterygii</taxon>
        <taxon>Neopterygii</taxon>
        <taxon>Teleostei</taxon>
        <taxon>Neoteleostei</taxon>
        <taxon>Acanthomorphata</taxon>
        <taxon>Eupercaria</taxon>
        <taxon>Tetraodontiformes</taxon>
        <taxon>Molidae</taxon>
        <taxon>Mola</taxon>
    </lineage>
</organism>
<evidence type="ECO:0000256" key="7">
    <source>
        <dbReference type="ARBA" id="ARBA00023163"/>
    </source>
</evidence>
<feature type="compositionally biased region" description="Basic and acidic residues" evidence="13">
    <location>
        <begin position="1363"/>
        <end position="1375"/>
    </location>
</feature>
<dbReference type="CDD" id="cd23958">
    <property type="entry name" value="SCC2"/>
    <property type="match status" value="1"/>
</dbReference>
<dbReference type="Ensembl" id="ENSMMOT00000017330.1">
    <property type="protein sequence ID" value="ENSMMOP00000017047.1"/>
    <property type="gene ID" value="ENSMMOG00000012988.1"/>
</dbReference>
<dbReference type="GO" id="GO:0140588">
    <property type="term" value="P:chromatin looping"/>
    <property type="evidence" value="ECO:0007669"/>
    <property type="project" value="InterPro"/>
</dbReference>
<keyword evidence="7" id="KW-0804">Transcription</keyword>
<dbReference type="GO" id="GO:0010468">
    <property type="term" value="P:regulation of gene expression"/>
    <property type="evidence" value="ECO:0007669"/>
    <property type="project" value="InterPro"/>
</dbReference>
<evidence type="ECO:0000256" key="1">
    <source>
        <dbReference type="ARBA" id="ARBA00004123"/>
    </source>
</evidence>
<evidence type="ECO:0000256" key="11">
    <source>
        <dbReference type="RuleBase" id="RU364107"/>
    </source>
</evidence>
<keyword evidence="16" id="KW-1185">Reference proteome</keyword>
<feature type="region of interest" description="Disordered" evidence="13">
    <location>
        <begin position="130"/>
        <end position="211"/>
    </location>
</feature>
<evidence type="ECO:0000313" key="15">
    <source>
        <dbReference type="Ensembl" id="ENSMMOP00000017047.1"/>
    </source>
</evidence>
<dbReference type="InterPro" id="IPR016024">
    <property type="entry name" value="ARM-type_fold"/>
</dbReference>
<dbReference type="InterPro" id="IPR026003">
    <property type="entry name" value="Cohesin_HEAT"/>
</dbReference>
<sequence>MNGDMPHVPITTLAGIASLTDLLNQLPLPSPLPATTTKSLLYNGRIAEEVTCLLGCRDENLASQLAHGLNQVSTEHIELKDNLGSDEPEGDAPVLLQTMLARNPGIFREKSMEMPAYYVMQQPMVPPYKITQNSMHSPAQSANYQPAAISPNPPSRFVSPQTGSSSRYMGQQNSPVPSPYTPQSPATGYIQPYPHQQPPSYNQHQQIQQAVSVTSPMVPGGIRNIHEGKVSGQMANAANHHSDRHGTEDYLNIVHRLSNEEGDSTMRNPSFPLRSPQSGCSPAGSDGTPKSGSRPPLILQSPPPYAPSPREGGPDQKQQLQQRKKAPTVKEEKDMYDIVSSPNKDSTKLTLKLSRVKSNESDTPGELVPGMDQNADNMEAELGFQQVPVLQQNLAARLQHHQVSQQAGVTGGLQPPSSPYDEAELDALAEIERIEREAASEKCSKEVQDKGAPGSGSTGGGNAGKLTPQEATAAGNGASRPPLMVSIDLQQAGRADGQLDPCLAAPIPALEAQRWPEEPASGLAAMEGSDTALRLKPDGRPEVIKNRVDKHDGRREGRESSKHRHDEKSADRHGDMPKPSNRGEHGRDRDRESDRDRRHRSETGGRDRRSPDSRCRSDRDRSGYRASSTGEPGRSSSRQDGSKPASSTSGAKIPDSFPAHLLGGHCGALKNFQIPKIKRDKDGSGPAESQLWGQPKVKLERLGLVQDFEKRPKPVVLVKKLSIDQIQRIIRHSKSGKNRISSKSGKSKFSGMDPAVLKELPPELLAEIESTMPLCERVKMNKRKRSTVNEKPKYAEVSSDDDFDPNGESARKRQRRDKDRAWECEDRERRGSGEHRKSGHRDSRRGSGSRYRDSSEEDSPPPSMSEVARKMKMKEKQKKRKAYEPKLTQEELMDSSTFKRFLTSIDNILENLEDVDFTTTADDDEIPQELLLGKHQLNELGSESAKIKAMGISNKLVKLLNILEKNIQDGAKLSTMMNHDHDAEDEEKLWRDLIMERVTKSGDACLTALNIMTSTHMPKAVYIEDVIERVLQYTKFHLQNTLYPQYDPVYRVDPHGGGLLSSKAKRAKCSTHKQRVIVMLYNKVCDIVSNISELLEIQLLTDTTILQVSSMGITPFFVENVSELQLCAIKLVTAVFSRYEKHRQLILEEIFTSLENFSYEEGEPMYIQMVTALVLQLIQCVVHLPNDKDTFEDCDKVDQDVLITNSYETAMRTAQNFLSVFLKKCGSKQGEEDYRPLFENFVQDLLSTVNKPEWPAAELLLSLLGRLLVHQFSNKQTEMALRVASLDYLGTVAARLRKDAVTSKMDQRSIDRILQESPGNDETQQLQKALLDYLEQNADTDASLVFARKFYVAQWFRDATTEAEKSMRNQNQKEEDSSEGPQHAKELESTGEIMQRAEKRKKFLRNIIKTTPVHFATLRMNSDTVDYDDSCLIVRYLASMRPFAQSFDIYLTQILRVLGESAIAVRTKAMKCLSEVVAVDPSILARSDMQRGVHGRLMDNSTSVREAAVELLGRFVLSRPQLTEQYYDMLIERILDTGISVRKRVIKILRDICLEQPTFSKITEMCVRMIRRVNDEEGIKTFQKLWFTPTPAHDKETMTRKILNITDVVAACRDTGYDWFEQLLQNLLKSEEDASYKPAKKACVQLVDNLVEHILKYEESLAENKGVNSTRLVACITTLYLFSKIRAQLMVKHAMTMQPYLTTKCNTANDFMVICNVAKILELVVPLMEHPSETFLATIEEDLMKLIIKYGMTVVQHCVSCLGAVVNKVTHNYKFVWACFNKFYGALNKLKIQHQEDPNSTTLAANKPFLLRSLFTVGALARHFDFDLEEFKGTKQVVIKEKVLELLLYFTKHEDEEVKTKAIIGLGFLVIMHPSQMFMPDVKSLYNGILADSSSSVNLKIQILKNLQTYLQEEDSRMQEADREWKKLSKQEDLKEMGDISSGMSSSIMQLYLKQVLEAFFHSQSSVRHFALSVIALTLNQGLIHPVQCVPYLIAMGTDPEPSMRNKADQQLVEIDKKYTGFIHVTSSSLIFQQHLNTCSRKGFRLGFRQDETHSALCSHLFTMIRGNRKHTLISLICGLLFSQILYFSKTEVNMLLFIADNLACFPYQSQEEPLFIMHHIDITLSVSGSNLLQTFKEARMNCDLSRSDEENSNSDDNNEDVVQRPKKARKPVTDSSDSESDLDDLDLEDVDKVMRLLPENPIGLLDFANAVQGILLLLVLKQHLKNQYGFSDSKIQKYSPTESAKVYDKAVNRKNNIHFHPRQTIDFISNNMAHATLTNDVKRHVVRQYLDFKVLMEHLDPDEEDEEGEASASANIRNKAINALLGGSGPFSGPSPRNQAGPETDDDDSDGDERTPGVR</sequence>
<dbReference type="GO" id="GO:0035118">
    <property type="term" value="P:embryonic pectoral fin morphogenesis"/>
    <property type="evidence" value="ECO:0007669"/>
    <property type="project" value="UniProtKB-ARBA"/>
</dbReference>
<dbReference type="GO" id="GO:0003146">
    <property type="term" value="P:heart jogging"/>
    <property type="evidence" value="ECO:0007669"/>
    <property type="project" value="UniProtKB-ARBA"/>
</dbReference>